<name>A0A2H4PF21_9CAUD</name>
<protein>
    <submittedName>
        <fullName evidence="1">Uncharacterized protein</fullName>
    </submittedName>
</protein>
<keyword evidence="2" id="KW-1185">Reference proteome</keyword>
<organism evidence="1 2">
    <name type="scientific">Gordonia phage BENtherdunthat</name>
    <dbReference type="NCBI Taxonomy" id="2047830"/>
    <lineage>
        <taxon>Viruses</taxon>
        <taxon>Duplodnaviria</taxon>
        <taxon>Heunggongvirae</taxon>
        <taxon>Uroviricota</taxon>
        <taxon>Caudoviricetes</taxon>
        <taxon>Langleyhallvirinae</taxon>
        <taxon>Getalongvirus</taxon>
        <taxon>Getalongvirus bentherdunthat</taxon>
    </lineage>
</organism>
<accession>A0A2H4PF21</accession>
<gene>
    <name evidence="1" type="ORF">SEA_BENTHERDUNTHAT_61</name>
</gene>
<sequence length="105" mass="12204">MSETDELRGFLDRQKTLTAEAHAREIQLLSEHMPYAHRVTSMDREPYRDGRVVMRCRRCKTDEHHTYGPLNDVLWPCPSVLQILDTSAYLEVFGLERKNEGGEAQ</sequence>
<proteinExistence type="predicted"/>
<reference evidence="2" key="1">
    <citation type="submission" date="2017-10" db="EMBL/GenBank/DDBJ databases">
        <authorList>
            <person name="Banno H."/>
            <person name="Chua N.-H."/>
        </authorList>
    </citation>
    <scope>NUCLEOTIDE SEQUENCE [LARGE SCALE GENOMIC DNA]</scope>
</reference>
<evidence type="ECO:0000313" key="2">
    <source>
        <dbReference type="Proteomes" id="UP000240944"/>
    </source>
</evidence>
<dbReference type="Proteomes" id="UP000240944">
    <property type="component" value="Segment"/>
</dbReference>
<evidence type="ECO:0000313" key="1">
    <source>
        <dbReference type="EMBL" id="ATW60831.1"/>
    </source>
</evidence>
<dbReference type="EMBL" id="MG099939">
    <property type="protein sequence ID" value="ATW60831.1"/>
    <property type="molecule type" value="Genomic_DNA"/>
</dbReference>